<evidence type="ECO:0000313" key="1">
    <source>
        <dbReference type="EMBL" id="KAK0488326.1"/>
    </source>
</evidence>
<gene>
    <name evidence="1" type="ORF">EDD18DRAFT_1420240</name>
</gene>
<dbReference type="Proteomes" id="UP001175228">
    <property type="component" value="Unassembled WGS sequence"/>
</dbReference>
<accession>A0AA39PQ43</accession>
<comment type="caution">
    <text evidence="1">The sequence shown here is derived from an EMBL/GenBank/DDBJ whole genome shotgun (WGS) entry which is preliminary data.</text>
</comment>
<proteinExistence type="predicted"/>
<reference evidence="1" key="1">
    <citation type="submission" date="2023-06" db="EMBL/GenBank/DDBJ databases">
        <authorList>
            <consortium name="Lawrence Berkeley National Laboratory"/>
            <person name="Ahrendt S."/>
            <person name="Sahu N."/>
            <person name="Indic B."/>
            <person name="Wong-Bajracharya J."/>
            <person name="Merenyi Z."/>
            <person name="Ke H.-M."/>
            <person name="Monk M."/>
            <person name="Kocsube S."/>
            <person name="Drula E."/>
            <person name="Lipzen A."/>
            <person name="Balint B."/>
            <person name="Henrissat B."/>
            <person name="Andreopoulos B."/>
            <person name="Martin F.M."/>
            <person name="Harder C.B."/>
            <person name="Rigling D."/>
            <person name="Ford K.L."/>
            <person name="Foster G.D."/>
            <person name="Pangilinan J."/>
            <person name="Papanicolaou A."/>
            <person name="Barry K."/>
            <person name="LaButti K."/>
            <person name="Viragh M."/>
            <person name="Koriabine M."/>
            <person name="Yan M."/>
            <person name="Riley R."/>
            <person name="Champramary S."/>
            <person name="Plett K.L."/>
            <person name="Tsai I.J."/>
            <person name="Slot J."/>
            <person name="Sipos G."/>
            <person name="Plett J."/>
            <person name="Nagy L.G."/>
            <person name="Grigoriev I.V."/>
        </authorList>
    </citation>
    <scope>NUCLEOTIDE SEQUENCE</scope>
    <source>
        <strain evidence="1">HWK02</strain>
    </source>
</reference>
<name>A0AA39PQ43_9AGAR</name>
<evidence type="ECO:0000313" key="2">
    <source>
        <dbReference type="Proteomes" id="UP001175228"/>
    </source>
</evidence>
<dbReference type="EMBL" id="JAUEPU010000039">
    <property type="protein sequence ID" value="KAK0488326.1"/>
    <property type="molecule type" value="Genomic_DNA"/>
</dbReference>
<dbReference type="AlphaFoldDB" id="A0AA39PQ43"/>
<keyword evidence="2" id="KW-1185">Reference proteome</keyword>
<sequence>MYSTEGSTIIEPSSCPNSLISHSSKDTISSLKKKVMTIWTDLQRQIPKADGEARKKRLKFDIPPFSRVHSLKRLAPPQIVMPHSKVPRYYTGVDRERVPLNGSPVLGLRTREEVQHGHKPVNQEEPYIMRLRAAALKRETYDSPSNVAARTRTGEEPGCNKLVITRKIMKLAILVCLPRTTKKDSTRPSQKRWIYCARIVTRRYSGQSELSWVANTDETNKPATIDGRLESVHR</sequence>
<organism evidence="1 2">
    <name type="scientific">Armillaria luteobubalina</name>
    <dbReference type="NCBI Taxonomy" id="153913"/>
    <lineage>
        <taxon>Eukaryota</taxon>
        <taxon>Fungi</taxon>
        <taxon>Dikarya</taxon>
        <taxon>Basidiomycota</taxon>
        <taxon>Agaricomycotina</taxon>
        <taxon>Agaricomycetes</taxon>
        <taxon>Agaricomycetidae</taxon>
        <taxon>Agaricales</taxon>
        <taxon>Marasmiineae</taxon>
        <taxon>Physalacriaceae</taxon>
        <taxon>Armillaria</taxon>
    </lineage>
</organism>
<protein>
    <submittedName>
        <fullName evidence="1">Uncharacterized protein</fullName>
    </submittedName>
</protein>